<dbReference type="Gene3D" id="3.40.50.300">
    <property type="entry name" value="P-loop containing nucleotide triphosphate hydrolases"/>
    <property type="match status" value="1"/>
</dbReference>
<feature type="region of interest" description="Disordered" evidence="7">
    <location>
        <begin position="248"/>
        <end position="298"/>
    </location>
</feature>
<dbReference type="InterPro" id="IPR001867">
    <property type="entry name" value="OmpR/PhoB-type_DNA-bd"/>
</dbReference>
<gene>
    <name evidence="9" type="ORF">NMN56_013820</name>
</gene>
<name>A0ABT6ZVE3_9ACTN</name>
<dbReference type="InterPro" id="IPR011990">
    <property type="entry name" value="TPR-like_helical_dom_sf"/>
</dbReference>
<dbReference type="EMBL" id="JANCPR020000011">
    <property type="protein sequence ID" value="MDJ1133019.1"/>
    <property type="molecule type" value="Genomic_DNA"/>
</dbReference>
<feature type="compositionally biased region" description="Gly residues" evidence="7">
    <location>
        <begin position="726"/>
        <end position="766"/>
    </location>
</feature>
<evidence type="ECO:0000259" key="8">
    <source>
        <dbReference type="PROSITE" id="PS51755"/>
    </source>
</evidence>
<dbReference type="InterPro" id="IPR005158">
    <property type="entry name" value="BTAD"/>
</dbReference>
<sequence>MEFRVLGPLEARGARGEQLPVSAPMLRALLAALVLRAGRVVPVEELTRQLWGEDHPLSVPRTLRNYVMRLRKAVGEERILTTAGGYQLEADWHETDLGRFHDLLRRSRRNTVPPEEAAELLDQALALWRGTPLGGVGDCPLRTAELPRLEEMRLAAVEERFALRLGLGHHEALTEELVAAVRQHPLRERLVSHLMLALYRNRRTAEALAVYREARRTLVRELGIEPGRELRALERAILRGDRELETPTLPVSRVPVPAQRAPAPPAPSSADEGGAPTAPSPSDAGGAEPPPRFPAGQPTFVARSVESARLRELLTGAVAAPAVCLLDGPGGAGKSALAVRVAHEVADQFPDGLLHVDLRGADPHSPPLDHTQAVRALLPALGVARESVPGDQEAALALYHSALAGRRVLLLLDNAHDAAQVASLVPVHAGAACLVTSRSLLTGPSGAHHLHIDVLDGADAVELVRTVSGRRPGAGDEPGAWEELAALCGRLPLALDIIALRMASRPRWSLQDWIDTLRDERGRLDQLVVADRDVRASLLTGVGRLRDSADPVDREAAALFPFLGAAHVRCHSVSAVAALAGSEPDAVRAALERLADARVLASPRPGLYTLHDLVRAVASGEADRLPEPVTRAALARLAHWYAGALHRLNLPLRLTVRHTRRHREGAELFPYGPEFTTPHEALTWADDAVTDVLALARQLAAPAYDTVGAHGAVPERGAGDDAESGPGAGDDAGTGPGAGDAAGSGPGAGDGAGTGPEAGDDIGTGAGDELRRTHVGDEAGTRHVGHGPGPRAGHEPRTYVGGGRGSYAGRGGGSPFARGQLSSFALEALTALDGYLALRLDRSGRHTLCELAWSVAERCEDRHAMATVLARLGRAEALAGDSDEGVSRLRRGIGLFRAVGADEDAAVAMSDLVPCLVSQGEFAEAVRVGEAALTEAEREGLPDVASSVRSHLAGCHLHLGDRHRALRLLGENYERADTPALRASAAGALAELHLQAGEFTEAAHWARTGIGHSAELSGAYSDRLSGEAPASAVDPAVDPDPSTAAEQHIVLATALEALGRSEEAQAAESHALTLLDGLEARECAAPPGP</sequence>
<feature type="DNA-binding region" description="OmpR/PhoB-type" evidence="6">
    <location>
        <begin position="1"/>
        <end position="90"/>
    </location>
</feature>
<dbReference type="Pfam" id="PF03704">
    <property type="entry name" value="BTAD"/>
    <property type="match status" value="1"/>
</dbReference>
<organism evidence="9 10">
    <name type="scientific">Streptomyces iconiensis</name>
    <dbReference type="NCBI Taxonomy" id="1384038"/>
    <lineage>
        <taxon>Bacteria</taxon>
        <taxon>Bacillati</taxon>
        <taxon>Actinomycetota</taxon>
        <taxon>Actinomycetes</taxon>
        <taxon>Kitasatosporales</taxon>
        <taxon>Streptomycetaceae</taxon>
        <taxon>Streptomyces</taxon>
    </lineage>
</organism>
<dbReference type="InterPro" id="IPR027417">
    <property type="entry name" value="P-loop_NTPase"/>
</dbReference>
<evidence type="ECO:0000256" key="2">
    <source>
        <dbReference type="ARBA" id="ARBA00023012"/>
    </source>
</evidence>
<evidence type="ECO:0000256" key="3">
    <source>
        <dbReference type="ARBA" id="ARBA00023015"/>
    </source>
</evidence>
<evidence type="ECO:0000313" key="9">
    <source>
        <dbReference type="EMBL" id="MDJ1133019.1"/>
    </source>
</evidence>
<feature type="compositionally biased region" description="Low complexity" evidence="7">
    <location>
        <begin position="250"/>
        <end position="261"/>
    </location>
</feature>
<comment type="caution">
    <text evidence="9">The sequence shown here is derived from an EMBL/GenBank/DDBJ whole genome shotgun (WGS) entry which is preliminary data.</text>
</comment>
<evidence type="ECO:0000256" key="5">
    <source>
        <dbReference type="ARBA" id="ARBA00023163"/>
    </source>
</evidence>
<feature type="compositionally biased region" description="Basic and acidic residues" evidence="7">
    <location>
        <begin position="768"/>
        <end position="781"/>
    </location>
</feature>
<feature type="region of interest" description="Disordered" evidence="7">
    <location>
        <begin position="709"/>
        <end position="796"/>
    </location>
</feature>
<feature type="domain" description="OmpR/PhoB-type" evidence="8">
    <location>
        <begin position="1"/>
        <end position="90"/>
    </location>
</feature>
<dbReference type="PANTHER" id="PTHR35807:SF1">
    <property type="entry name" value="TRANSCRIPTIONAL REGULATOR REDD"/>
    <property type="match status" value="1"/>
</dbReference>
<evidence type="ECO:0000256" key="4">
    <source>
        <dbReference type="ARBA" id="ARBA00023125"/>
    </source>
</evidence>
<dbReference type="CDD" id="cd15831">
    <property type="entry name" value="BTAD"/>
    <property type="match status" value="1"/>
</dbReference>
<dbReference type="SMART" id="SM01043">
    <property type="entry name" value="BTAD"/>
    <property type="match status" value="1"/>
</dbReference>
<dbReference type="Gene3D" id="1.25.40.10">
    <property type="entry name" value="Tetratricopeptide repeat domain"/>
    <property type="match status" value="2"/>
</dbReference>
<evidence type="ECO:0000256" key="6">
    <source>
        <dbReference type="PROSITE-ProRule" id="PRU01091"/>
    </source>
</evidence>
<keyword evidence="4 6" id="KW-0238">DNA-binding</keyword>
<proteinExistence type="inferred from homology"/>
<keyword evidence="2" id="KW-0902">Two-component regulatory system</keyword>
<dbReference type="Pfam" id="PF00486">
    <property type="entry name" value="Trans_reg_C"/>
    <property type="match status" value="1"/>
</dbReference>
<dbReference type="InterPro" id="IPR036388">
    <property type="entry name" value="WH-like_DNA-bd_sf"/>
</dbReference>
<evidence type="ECO:0000256" key="7">
    <source>
        <dbReference type="SAM" id="MobiDB-lite"/>
    </source>
</evidence>
<protein>
    <submittedName>
        <fullName evidence="9">BTAD domain-containing putative transcriptional regulator</fullName>
    </submittedName>
</protein>
<keyword evidence="5" id="KW-0804">Transcription</keyword>
<dbReference type="Proteomes" id="UP001214441">
    <property type="component" value="Unassembled WGS sequence"/>
</dbReference>
<dbReference type="SMART" id="SM00862">
    <property type="entry name" value="Trans_reg_C"/>
    <property type="match status" value="1"/>
</dbReference>
<keyword evidence="3" id="KW-0805">Transcription regulation</keyword>
<dbReference type="Gene3D" id="1.10.10.10">
    <property type="entry name" value="Winged helix-like DNA-binding domain superfamily/Winged helix DNA-binding domain"/>
    <property type="match status" value="1"/>
</dbReference>
<dbReference type="RefSeq" id="WP_274041217.1">
    <property type="nucleotide sequence ID" value="NZ_JANCPR020000011.1"/>
</dbReference>
<dbReference type="InterPro" id="IPR016032">
    <property type="entry name" value="Sig_transdc_resp-reg_C-effctor"/>
</dbReference>
<dbReference type="SUPFAM" id="SSF46894">
    <property type="entry name" value="C-terminal effector domain of the bipartite response regulators"/>
    <property type="match status" value="1"/>
</dbReference>
<accession>A0ABT6ZVE3</accession>
<dbReference type="PANTHER" id="PTHR35807">
    <property type="entry name" value="TRANSCRIPTIONAL REGULATOR REDD-RELATED"/>
    <property type="match status" value="1"/>
</dbReference>
<reference evidence="9 10" key="1">
    <citation type="submission" date="2023-05" db="EMBL/GenBank/DDBJ databases">
        <title>Streptantibioticus silvisoli sp. nov., acidotolerant actinomycetes 1 from pine litter.</title>
        <authorList>
            <person name="Swiecimska M."/>
            <person name="Golinska P."/>
            <person name="Sangal V."/>
            <person name="Wachnowicz B."/>
            <person name="Goodfellow M."/>
        </authorList>
    </citation>
    <scope>NUCLEOTIDE SEQUENCE [LARGE SCALE GENOMIC DNA]</scope>
    <source>
        <strain evidence="9 10">DSM 42109</strain>
    </source>
</reference>
<dbReference type="PROSITE" id="PS51755">
    <property type="entry name" value="OMPR_PHOB"/>
    <property type="match status" value="1"/>
</dbReference>
<dbReference type="InterPro" id="IPR051677">
    <property type="entry name" value="AfsR-DnrI-RedD_regulator"/>
</dbReference>
<comment type="similarity">
    <text evidence="1">Belongs to the AfsR/DnrI/RedD regulatory family.</text>
</comment>
<dbReference type="SUPFAM" id="SSF48452">
    <property type="entry name" value="TPR-like"/>
    <property type="match status" value="2"/>
</dbReference>
<dbReference type="PRINTS" id="PR00364">
    <property type="entry name" value="DISEASERSIST"/>
</dbReference>
<dbReference type="SUPFAM" id="SSF52540">
    <property type="entry name" value="P-loop containing nucleoside triphosphate hydrolases"/>
    <property type="match status" value="1"/>
</dbReference>
<evidence type="ECO:0000313" key="10">
    <source>
        <dbReference type="Proteomes" id="UP001214441"/>
    </source>
</evidence>
<evidence type="ECO:0000256" key="1">
    <source>
        <dbReference type="ARBA" id="ARBA00005820"/>
    </source>
</evidence>
<keyword evidence="10" id="KW-1185">Reference proteome</keyword>